<reference evidence="3 4" key="1">
    <citation type="submission" date="2018-01" db="EMBL/GenBank/DDBJ databases">
        <title>Bacillus asahii Genome sequencing and assembly.</title>
        <authorList>
            <person name="Jiang H."/>
            <person name="Feng Y."/>
            <person name="Zhao F."/>
            <person name="Lin X."/>
        </authorList>
    </citation>
    <scope>NUCLEOTIDE SEQUENCE [LARGE SCALE GENOMIC DNA]</scope>
    <source>
        <strain evidence="3 4">OM18</strain>
    </source>
</reference>
<evidence type="ECO:0000313" key="4">
    <source>
        <dbReference type="Proteomes" id="UP000283095"/>
    </source>
</evidence>
<evidence type="ECO:0000313" key="3">
    <source>
        <dbReference type="EMBL" id="AZV43453.1"/>
    </source>
</evidence>
<dbReference type="InterPro" id="IPR029050">
    <property type="entry name" value="Immunoprotect_excell_Ig-like"/>
</dbReference>
<dbReference type="AlphaFoldDB" id="A0A3T0KT55"/>
<gene>
    <name evidence="3" type="ORF">BAOM_2844</name>
</gene>
<dbReference type="EMBL" id="CP026095">
    <property type="protein sequence ID" value="AZV43453.1"/>
    <property type="molecule type" value="Genomic_DNA"/>
</dbReference>
<keyword evidence="1" id="KW-0732">Signal</keyword>
<name>A0A3T0KT55_9BACI</name>
<accession>A0A3T0KT55</accession>
<dbReference type="KEGG" id="pasa:BAOM_2844"/>
<evidence type="ECO:0000256" key="1">
    <source>
        <dbReference type="ARBA" id="ARBA00022729"/>
    </source>
</evidence>
<dbReference type="Proteomes" id="UP000283095">
    <property type="component" value="Chromosome"/>
</dbReference>
<organism evidence="3 4">
    <name type="scientific">Peribacillus asahii</name>
    <dbReference type="NCBI Taxonomy" id="228899"/>
    <lineage>
        <taxon>Bacteria</taxon>
        <taxon>Bacillati</taxon>
        <taxon>Bacillota</taxon>
        <taxon>Bacilli</taxon>
        <taxon>Bacillales</taxon>
        <taxon>Bacillaceae</taxon>
        <taxon>Peribacillus</taxon>
    </lineage>
</organism>
<proteinExistence type="predicted"/>
<evidence type="ECO:0008006" key="5">
    <source>
        <dbReference type="Google" id="ProtNLM"/>
    </source>
</evidence>
<evidence type="ECO:0000256" key="2">
    <source>
        <dbReference type="SAM" id="MobiDB-lite"/>
    </source>
</evidence>
<feature type="compositionally biased region" description="Polar residues" evidence="2">
    <location>
        <begin position="11"/>
        <end position="21"/>
    </location>
</feature>
<feature type="region of interest" description="Disordered" evidence="2">
    <location>
        <begin position="1"/>
        <end position="23"/>
    </location>
</feature>
<dbReference type="Gene3D" id="2.60.40.1240">
    <property type="match status" value="1"/>
</dbReference>
<protein>
    <recommendedName>
        <fullName evidence="5">DUF4352 domain-containing protein</fullName>
    </recommendedName>
</protein>
<sequence>MSANQKEDGTIDNSFSSQKLNPDSEISGKVVFDVAPEVAKASDLQVQVQKDAETELIDLN</sequence>